<dbReference type="STRING" id="436010.A0A166K5M7"/>
<dbReference type="AlphaFoldDB" id="A0A166K5M7"/>
<proteinExistence type="predicted"/>
<evidence type="ECO:0008006" key="3">
    <source>
        <dbReference type="Google" id="ProtNLM"/>
    </source>
</evidence>
<dbReference type="Proteomes" id="UP000076532">
    <property type="component" value="Unassembled WGS sequence"/>
</dbReference>
<name>A0A166K5M7_9AGAM</name>
<evidence type="ECO:0000313" key="2">
    <source>
        <dbReference type="Proteomes" id="UP000076532"/>
    </source>
</evidence>
<accession>A0A166K5M7</accession>
<evidence type="ECO:0000313" key="1">
    <source>
        <dbReference type="EMBL" id="KZP21553.1"/>
    </source>
</evidence>
<dbReference type="OrthoDB" id="10605663at2759"/>
<reference evidence="1 2" key="1">
    <citation type="journal article" date="2016" name="Mol. Biol. Evol.">
        <title>Comparative Genomics of Early-Diverging Mushroom-Forming Fungi Provides Insights into the Origins of Lignocellulose Decay Capabilities.</title>
        <authorList>
            <person name="Nagy L.G."/>
            <person name="Riley R."/>
            <person name="Tritt A."/>
            <person name="Adam C."/>
            <person name="Daum C."/>
            <person name="Floudas D."/>
            <person name="Sun H."/>
            <person name="Yadav J.S."/>
            <person name="Pangilinan J."/>
            <person name="Larsson K.H."/>
            <person name="Matsuura K."/>
            <person name="Barry K."/>
            <person name="Labutti K."/>
            <person name="Kuo R."/>
            <person name="Ohm R.A."/>
            <person name="Bhattacharya S.S."/>
            <person name="Shirouzu T."/>
            <person name="Yoshinaga Y."/>
            <person name="Martin F.M."/>
            <person name="Grigoriev I.V."/>
            <person name="Hibbett D.S."/>
        </authorList>
    </citation>
    <scope>NUCLEOTIDE SEQUENCE [LARGE SCALE GENOMIC DNA]</scope>
    <source>
        <strain evidence="1 2">CBS 109695</strain>
    </source>
</reference>
<sequence length="271" mass="31042">MGNTPICYWALLRITAGQQELQFVTIDPNFELQLGHDAHEILGRNLFDFVQPGRGPEQQQGSMRILAQRFKAQRDAGDSHMNLTPIRVKYARIDRIRDNIEGNTSRSATQAWIPMDLRIDFLFRGLALCFLHKAILRDEDCQFPPLDDAQFGVMSARIGAALGMPEEPFPKYLFQIVNADLGKGLIWPRDTHERDDAPCLLEVFKRVPPTAHGCRVVHVVEDNWLKVGLCRSEVIRYGNIFFARHFKLQDIRETTAIVEDWLSLVPPQPHM</sequence>
<dbReference type="EMBL" id="KV417546">
    <property type="protein sequence ID" value="KZP21553.1"/>
    <property type="molecule type" value="Genomic_DNA"/>
</dbReference>
<keyword evidence="2" id="KW-1185">Reference proteome</keyword>
<protein>
    <recommendedName>
        <fullName evidence="3">PAS domain-containing protein</fullName>
    </recommendedName>
</protein>
<gene>
    <name evidence="1" type="ORF">FIBSPDRAFT_931581</name>
</gene>
<organism evidence="1 2">
    <name type="scientific">Athelia psychrophila</name>
    <dbReference type="NCBI Taxonomy" id="1759441"/>
    <lineage>
        <taxon>Eukaryota</taxon>
        <taxon>Fungi</taxon>
        <taxon>Dikarya</taxon>
        <taxon>Basidiomycota</taxon>
        <taxon>Agaricomycotina</taxon>
        <taxon>Agaricomycetes</taxon>
        <taxon>Agaricomycetidae</taxon>
        <taxon>Atheliales</taxon>
        <taxon>Atheliaceae</taxon>
        <taxon>Athelia</taxon>
    </lineage>
</organism>